<name>A0AAJ0A3E4_9PEZI</name>
<dbReference type="AlphaFoldDB" id="A0AAJ0A3E4"/>
<feature type="region of interest" description="Disordered" evidence="1">
    <location>
        <begin position="75"/>
        <end position="162"/>
    </location>
</feature>
<proteinExistence type="predicted"/>
<gene>
    <name evidence="2" type="ORF">BDP81DRAFT_80754</name>
</gene>
<dbReference type="RefSeq" id="XP_060450336.1">
    <property type="nucleotide sequence ID" value="XM_060596317.1"/>
</dbReference>
<dbReference type="GeneID" id="85481179"/>
<evidence type="ECO:0000313" key="3">
    <source>
        <dbReference type="Proteomes" id="UP001243989"/>
    </source>
</evidence>
<keyword evidence="3" id="KW-1185">Reference proteome</keyword>
<evidence type="ECO:0000313" key="2">
    <source>
        <dbReference type="EMBL" id="KAK1654292.1"/>
    </source>
</evidence>
<dbReference type="EMBL" id="JAHMHQ010000002">
    <property type="protein sequence ID" value="KAK1654292.1"/>
    <property type="molecule type" value="Genomic_DNA"/>
</dbReference>
<reference evidence="2" key="1">
    <citation type="submission" date="2021-06" db="EMBL/GenBank/DDBJ databases">
        <title>Comparative genomics, transcriptomics and evolutionary studies reveal genomic signatures of adaptation to plant cell wall in hemibiotrophic fungi.</title>
        <authorList>
            <consortium name="DOE Joint Genome Institute"/>
            <person name="Baroncelli R."/>
            <person name="Diaz J.F."/>
            <person name="Benocci T."/>
            <person name="Peng M."/>
            <person name="Battaglia E."/>
            <person name="Haridas S."/>
            <person name="Andreopoulos W."/>
            <person name="Labutti K."/>
            <person name="Pangilinan J."/>
            <person name="Floch G.L."/>
            <person name="Makela M.R."/>
            <person name="Henrissat B."/>
            <person name="Grigoriev I.V."/>
            <person name="Crouch J.A."/>
            <person name="De Vries R.P."/>
            <person name="Sukno S.A."/>
            <person name="Thon M.R."/>
        </authorList>
    </citation>
    <scope>NUCLEOTIDE SEQUENCE</scope>
    <source>
        <strain evidence="2">CBS 102054</strain>
    </source>
</reference>
<evidence type="ECO:0000256" key="1">
    <source>
        <dbReference type="SAM" id="MobiDB-lite"/>
    </source>
</evidence>
<protein>
    <submittedName>
        <fullName evidence="2">Uncharacterized protein</fullName>
    </submittedName>
</protein>
<feature type="compositionally biased region" description="Gly residues" evidence="1">
    <location>
        <begin position="152"/>
        <end position="162"/>
    </location>
</feature>
<organism evidence="2 3">
    <name type="scientific">Colletotrichum phormii</name>
    <dbReference type="NCBI Taxonomy" id="359342"/>
    <lineage>
        <taxon>Eukaryota</taxon>
        <taxon>Fungi</taxon>
        <taxon>Dikarya</taxon>
        <taxon>Ascomycota</taxon>
        <taxon>Pezizomycotina</taxon>
        <taxon>Sordariomycetes</taxon>
        <taxon>Hypocreomycetidae</taxon>
        <taxon>Glomerellales</taxon>
        <taxon>Glomerellaceae</taxon>
        <taxon>Colletotrichum</taxon>
        <taxon>Colletotrichum acutatum species complex</taxon>
    </lineage>
</organism>
<dbReference type="Proteomes" id="UP001243989">
    <property type="component" value="Unassembled WGS sequence"/>
</dbReference>
<accession>A0AAJ0A3E4</accession>
<comment type="caution">
    <text evidence="2">The sequence shown here is derived from an EMBL/GenBank/DDBJ whole genome shotgun (WGS) entry which is preliminary data.</text>
</comment>
<sequence>MVFIRLRHSLYFKQASDSAILRQGLVRCLPYPRIQSWLSARLGPLIRPIISSAHHQIHQTHISVLIPEKHPLIRPNPCSGALQQRGKSGPSPKRPLTPLSLLQRQGPKKDLLHLLTNPTPPKNAPRSPNIQRGGRHSAGGSPHLARREENGKGSGRQLGPGI</sequence>